<accession>A0A0K6ILJ1</accession>
<evidence type="ECO:0000256" key="1">
    <source>
        <dbReference type="ARBA" id="ARBA00001941"/>
    </source>
</evidence>
<evidence type="ECO:0000259" key="19">
    <source>
        <dbReference type="Pfam" id="PF07687"/>
    </source>
</evidence>
<dbReference type="Pfam" id="PF07687">
    <property type="entry name" value="M20_dimer"/>
    <property type="match status" value="1"/>
</dbReference>
<feature type="domain" description="Peptidase M20 dimerisation" evidence="19">
    <location>
        <begin position="210"/>
        <end position="291"/>
    </location>
</feature>
<organism evidence="20 21">
    <name type="scientific">Marinomonas fungiae</name>
    <dbReference type="NCBI Taxonomy" id="1137284"/>
    <lineage>
        <taxon>Bacteria</taxon>
        <taxon>Pseudomonadati</taxon>
        <taxon>Pseudomonadota</taxon>
        <taxon>Gammaproteobacteria</taxon>
        <taxon>Oceanospirillales</taxon>
        <taxon>Oceanospirillaceae</taxon>
        <taxon>Marinomonas</taxon>
    </lineage>
</organism>
<evidence type="ECO:0000256" key="4">
    <source>
        <dbReference type="ARBA" id="ARBA00022723"/>
    </source>
</evidence>
<evidence type="ECO:0000256" key="17">
    <source>
        <dbReference type="ARBA" id="ARBA00077688"/>
    </source>
</evidence>
<dbReference type="EMBL" id="CYHG01000005">
    <property type="protein sequence ID" value="CUB03980.1"/>
    <property type="molecule type" value="Genomic_DNA"/>
</dbReference>
<dbReference type="AlphaFoldDB" id="A0A0K6ILJ1"/>
<keyword evidence="4" id="KW-0479">Metal-binding</keyword>
<dbReference type="CDD" id="cd03890">
    <property type="entry name" value="M20_pepD"/>
    <property type="match status" value="1"/>
</dbReference>
<dbReference type="FunFam" id="3.40.630.10:FF:000015">
    <property type="entry name" value="Aminoacyl-histidine dipeptidase PepD"/>
    <property type="match status" value="1"/>
</dbReference>
<keyword evidence="5" id="KW-0378">Hydrolase</keyword>
<evidence type="ECO:0000256" key="8">
    <source>
        <dbReference type="ARBA" id="ARBA00023049"/>
    </source>
</evidence>
<dbReference type="SUPFAM" id="SSF53187">
    <property type="entry name" value="Zn-dependent exopeptidases"/>
    <property type="match status" value="1"/>
</dbReference>
<dbReference type="GO" id="GO:0006508">
    <property type="term" value="P:proteolysis"/>
    <property type="evidence" value="ECO:0007669"/>
    <property type="project" value="UniProtKB-KW"/>
</dbReference>
<evidence type="ECO:0000256" key="3">
    <source>
        <dbReference type="ARBA" id="ARBA00022670"/>
    </source>
</evidence>
<evidence type="ECO:0000256" key="13">
    <source>
        <dbReference type="ARBA" id="ARBA00061423"/>
    </source>
</evidence>
<dbReference type="RefSeq" id="WP_055462940.1">
    <property type="nucleotide sequence ID" value="NZ_CYHG01000005.1"/>
</dbReference>
<reference evidence="21" key="1">
    <citation type="submission" date="2015-08" db="EMBL/GenBank/DDBJ databases">
        <authorList>
            <person name="Varghese N."/>
        </authorList>
    </citation>
    <scope>NUCLEOTIDE SEQUENCE [LARGE SCALE GENOMIC DNA]</scope>
    <source>
        <strain evidence="21">JCM 18476</strain>
    </source>
</reference>
<dbReference type="EC" id="3.4.13.18" evidence="11"/>
<keyword evidence="8" id="KW-0482">Metalloprotease</keyword>
<comment type="cofactor">
    <cofactor evidence="1">
        <name>Co(2+)</name>
        <dbReference type="ChEBI" id="CHEBI:48828"/>
    </cofactor>
</comment>
<name>A0A0K6ILJ1_9GAMM</name>
<evidence type="ECO:0000313" key="21">
    <source>
        <dbReference type="Proteomes" id="UP000182769"/>
    </source>
</evidence>
<keyword evidence="7" id="KW-0224">Dipeptidase</keyword>
<dbReference type="Gene3D" id="3.40.630.10">
    <property type="entry name" value="Zn peptidases"/>
    <property type="match status" value="2"/>
</dbReference>
<dbReference type="GO" id="GO:0070573">
    <property type="term" value="F:metallodipeptidase activity"/>
    <property type="evidence" value="ECO:0007669"/>
    <property type="project" value="TreeGrafter"/>
</dbReference>
<keyword evidence="3" id="KW-0645">Protease</keyword>
<dbReference type="FunFam" id="3.40.630.10:FF:000018">
    <property type="entry name" value="Aminoacyl-histidine dipeptidase PepD"/>
    <property type="match status" value="1"/>
</dbReference>
<evidence type="ECO:0000256" key="6">
    <source>
        <dbReference type="ARBA" id="ARBA00022833"/>
    </source>
</evidence>
<gene>
    <name evidence="20" type="ORF">Ga0061065_10572</name>
</gene>
<dbReference type="NCBIfam" id="TIGR01893">
    <property type="entry name" value="aa-his-dipept"/>
    <property type="match status" value="1"/>
</dbReference>
<dbReference type="InterPro" id="IPR001160">
    <property type="entry name" value="Peptidase_M20C"/>
</dbReference>
<evidence type="ECO:0000256" key="10">
    <source>
        <dbReference type="ARBA" id="ARBA00036421"/>
    </source>
</evidence>
<dbReference type="OrthoDB" id="9773892at2"/>
<evidence type="ECO:0000256" key="15">
    <source>
        <dbReference type="ARBA" id="ARBA00075285"/>
    </source>
</evidence>
<dbReference type="GO" id="GO:0046872">
    <property type="term" value="F:metal ion binding"/>
    <property type="evidence" value="ECO:0007669"/>
    <property type="project" value="UniProtKB-KW"/>
</dbReference>
<comment type="similarity">
    <text evidence="13">Belongs to the peptidase M20C family.</text>
</comment>
<dbReference type="Proteomes" id="UP000182769">
    <property type="component" value="Unassembled WGS sequence"/>
</dbReference>
<sequence>MNQWLESLTPQAIWRQFRVLCDTPRPSFHEKAIRDYLFNWAEQLGMKAYVDPAGNLIIYKAASAGMEDRETVVLQGHLDMVAQREADSTHNFETDPIQTYEQDGWVHAKGTTLGADNGIGVAAILAVLESQDIAHGPLEAVFTIEEETSLRGAAQLEEGILNGKRMLNLDSEDRGDVYIGCAGGMDINVSHRFTSELNDKFDSAVRLTITGLKGGHSGLDINKGLANANVLLVRLLHELTSEIEFGLSELVGGTLRNAIARDATATLQIASADQPLLQRWLAEQTQVIQSEFVDIDPNLTINLASATNSAHLSSMAQVNLLSALLSAPNGVHRMSPSLADVVETSCNLGVVRLQEDNDSLSFSACLLVRSLVDSQTQFLASVAKAPFTLIDCDVRLENGYPGWKPEPESTLLQQFDAVHNEVMGFTPQVKVIHAGLECGIIGAKYPGMEMISFGPNIRGAHSPSERMEISSVAEFWQILVTLLEQTPKVNPA</sequence>
<comment type="catalytic activity">
    <reaction evidence="10">
        <text>Hydrolysis of dipeptides, preferentially hydrophobic dipeptides including prolyl amino acids.</text>
        <dbReference type="EC" id="3.4.13.18"/>
    </reaction>
</comment>
<evidence type="ECO:0000313" key="20">
    <source>
        <dbReference type="EMBL" id="CUB03980.1"/>
    </source>
</evidence>
<evidence type="ECO:0000256" key="14">
    <source>
        <dbReference type="ARBA" id="ARBA00071271"/>
    </source>
</evidence>
<protein>
    <recommendedName>
        <fullName evidence="14">Cytosol non-specific dipeptidase</fullName>
        <ecNumber evidence="11">3.4.13.18</ecNumber>
    </recommendedName>
    <alternativeName>
        <fullName evidence="17">Aminoacyl-histidine dipeptidase</fullName>
    </alternativeName>
    <alternativeName>
        <fullName evidence="16">Beta-alanyl-histidine dipeptidase</fullName>
    </alternativeName>
    <alternativeName>
        <fullName evidence="15">Carnosinase</fullName>
    </alternativeName>
    <alternativeName>
        <fullName evidence="12">Peptidase D</fullName>
    </alternativeName>
    <alternativeName>
        <fullName evidence="18">Xaa-His dipeptidase</fullName>
    </alternativeName>
</protein>
<comment type="cofactor">
    <cofactor evidence="2">
        <name>Zn(2+)</name>
        <dbReference type="ChEBI" id="CHEBI:29105"/>
    </cofactor>
</comment>
<dbReference type="InterPro" id="IPR011650">
    <property type="entry name" value="Peptidase_M20_dimer"/>
</dbReference>
<evidence type="ECO:0000256" key="2">
    <source>
        <dbReference type="ARBA" id="ARBA00001947"/>
    </source>
</evidence>
<dbReference type="PANTHER" id="PTHR43501">
    <property type="entry name" value="CYTOSOL NON-SPECIFIC DIPEPTIDASE"/>
    <property type="match status" value="1"/>
</dbReference>
<evidence type="ECO:0000256" key="7">
    <source>
        <dbReference type="ARBA" id="ARBA00022997"/>
    </source>
</evidence>
<keyword evidence="9" id="KW-0170">Cobalt</keyword>
<keyword evidence="21" id="KW-1185">Reference proteome</keyword>
<dbReference type="PIRSF" id="PIRSF016599">
    <property type="entry name" value="Xaa-His_dipept"/>
    <property type="match status" value="1"/>
</dbReference>
<evidence type="ECO:0000256" key="18">
    <source>
        <dbReference type="ARBA" id="ARBA00078074"/>
    </source>
</evidence>
<dbReference type="PANTHER" id="PTHR43501:SF1">
    <property type="entry name" value="CYTOSOL NON-SPECIFIC DIPEPTIDASE"/>
    <property type="match status" value="1"/>
</dbReference>
<evidence type="ECO:0000256" key="12">
    <source>
        <dbReference type="ARBA" id="ARBA00044252"/>
    </source>
</evidence>
<dbReference type="Pfam" id="PF01546">
    <property type="entry name" value="Peptidase_M20"/>
    <property type="match status" value="1"/>
</dbReference>
<dbReference type="GO" id="GO:0005829">
    <property type="term" value="C:cytosol"/>
    <property type="evidence" value="ECO:0007669"/>
    <property type="project" value="TreeGrafter"/>
</dbReference>
<evidence type="ECO:0000256" key="11">
    <source>
        <dbReference type="ARBA" id="ARBA00038976"/>
    </source>
</evidence>
<evidence type="ECO:0000256" key="16">
    <source>
        <dbReference type="ARBA" id="ARBA00076004"/>
    </source>
</evidence>
<dbReference type="PRINTS" id="PR00934">
    <property type="entry name" value="XHISDIPTASE"/>
</dbReference>
<keyword evidence="6" id="KW-0862">Zinc</keyword>
<proteinExistence type="inferred from homology"/>
<dbReference type="InterPro" id="IPR002933">
    <property type="entry name" value="Peptidase_M20"/>
</dbReference>
<evidence type="ECO:0000256" key="5">
    <source>
        <dbReference type="ARBA" id="ARBA00022801"/>
    </source>
</evidence>
<evidence type="ECO:0000256" key="9">
    <source>
        <dbReference type="ARBA" id="ARBA00023285"/>
    </source>
</evidence>
<dbReference type="STRING" id="1137284.GCA_001418205_01839"/>